<dbReference type="SUPFAM" id="SSF53067">
    <property type="entry name" value="Actin-like ATPase domain"/>
    <property type="match status" value="1"/>
</dbReference>
<dbReference type="EMBL" id="BOOY01000034">
    <property type="protein sequence ID" value="GIJ05489.1"/>
    <property type="molecule type" value="Genomic_DNA"/>
</dbReference>
<evidence type="ECO:0000313" key="2">
    <source>
        <dbReference type="EMBL" id="GIJ05489.1"/>
    </source>
</evidence>
<dbReference type="InterPro" id="IPR043129">
    <property type="entry name" value="ATPase_NBD"/>
</dbReference>
<comment type="caution">
    <text evidence="2">The sequence shown here is derived from an EMBL/GenBank/DDBJ whole genome shotgun (WGS) entry which is preliminary data.</text>
</comment>
<evidence type="ECO:0000256" key="1">
    <source>
        <dbReference type="ARBA" id="ARBA00006479"/>
    </source>
</evidence>
<gene>
    <name evidence="2" type="ORF">Sya03_48410</name>
</gene>
<sequence>MEAKKTTVRDIRRRNRSILLSRLFFEGPLSRLELSGMTGLSAATASNVTAELIDERLVVEAGQVESDGGRPRVLLRVDPDYGYVVGVELAETGIRAELFDLSMTRRATVEEPMPPAPFDPGAVADHIAKALAAIVPAAGVAPAKVLAAGIGVPGTVDHESSAVVHAPTVGWDAVRLEQLLRDRGVELPLYVENGAKTQGQAEMWFGSGRGARHAVIVLVGSGVGAALVNNGAILRGISSSAGEWGHTTCVYGGRPCRCGARGCLEAYVGADAILDRFAELGTGLTLDGDADARIRAIVAAAADDPAVAAFVDEVAGMLGDGIANLVNLLNPERVVLGGFTGLALGERLLPRIRAAAQAGALPHPFGQATIELAKLGPDAIAFGAATLPVADLLARGADPRESAAAFTYVDA</sequence>
<dbReference type="Gene3D" id="3.30.420.40">
    <property type="match status" value="2"/>
</dbReference>
<dbReference type="PANTHER" id="PTHR18964:SF149">
    <property type="entry name" value="BIFUNCTIONAL UDP-N-ACETYLGLUCOSAMINE 2-EPIMERASE_N-ACETYLMANNOSAMINE KINASE"/>
    <property type="match status" value="1"/>
</dbReference>
<proteinExistence type="inferred from homology"/>
<dbReference type="SUPFAM" id="SSF46785">
    <property type="entry name" value="Winged helix' DNA-binding domain"/>
    <property type="match status" value="1"/>
</dbReference>
<keyword evidence="2" id="KW-0808">Transferase</keyword>
<dbReference type="InterPro" id="IPR036388">
    <property type="entry name" value="WH-like_DNA-bd_sf"/>
</dbReference>
<protein>
    <submittedName>
        <fullName evidence="2">Sugar kinase</fullName>
    </submittedName>
</protein>
<dbReference type="Proteomes" id="UP000652013">
    <property type="component" value="Unassembled WGS sequence"/>
</dbReference>
<accession>A0A8J4DLQ6</accession>
<dbReference type="Gene3D" id="1.10.10.10">
    <property type="entry name" value="Winged helix-like DNA-binding domain superfamily/Winged helix DNA-binding domain"/>
    <property type="match status" value="1"/>
</dbReference>
<dbReference type="InterPro" id="IPR000600">
    <property type="entry name" value="ROK"/>
</dbReference>
<evidence type="ECO:0000313" key="3">
    <source>
        <dbReference type="Proteomes" id="UP000652013"/>
    </source>
</evidence>
<dbReference type="PANTHER" id="PTHR18964">
    <property type="entry name" value="ROK (REPRESSOR, ORF, KINASE) FAMILY"/>
    <property type="match status" value="1"/>
</dbReference>
<dbReference type="GO" id="GO:0016301">
    <property type="term" value="F:kinase activity"/>
    <property type="evidence" value="ECO:0007669"/>
    <property type="project" value="UniProtKB-KW"/>
</dbReference>
<dbReference type="AlphaFoldDB" id="A0A8J4DLQ6"/>
<organism evidence="2 3">
    <name type="scientific">Spirilliplanes yamanashiensis</name>
    <dbReference type="NCBI Taxonomy" id="42233"/>
    <lineage>
        <taxon>Bacteria</taxon>
        <taxon>Bacillati</taxon>
        <taxon>Actinomycetota</taxon>
        <taxon>Actinomycetes</taxon>
        <taxon>Micromonosporales</taxon>
        <taxon>Micromonosporaceae</taxon>
        <taxon>Spirilliplanes</taxon>
    </lineage>
</organism>
<reference evidence="2" key="1">
    <citation type="submission" date="2021-01" db="EMBL/GenBank/DDBJ databases">
        <title>Whole genome shotgun sequence of Spirilliplanes yamanashiensis NBRC 15828.</title>
        <authorList>
            <person name="Komaki H."/>
            <person name="Tamura T."/>
        </authorList>
    </citation>
    <scope>NUCLEOTIDE SEQUENCE</scope>
    <source>
        <strain evidence="2">NBRC 15828</strain>
    </source>
</reference>
<keyword evidence="3" id="KW-1185">Reference proteome</keyword>
<name>A0A8J4DLQ6_9ACTN</name>
<dbReference type="PROSITE" id="PS01125">
    <property type="entry name" value="ROK"/>
    <property type="match status" value="1"/>
</dbReference>
<comment type="similarity">
    <text evidence="1">Belongs to the ROK (NagC/XylR) family.</text>
</comment>
<dbReference type="RefSeq" id="WP_203940705.1">
    <property type="nucleotide sequence ID" value="NZ_BAAAGJ010000005.1"/>
</dbReference>
<dbReference type="Pfam" id="PF00480">
    <property type="entry name" value="ROK"/>
    <property type="match status" value="1"/>
</dbReference>
<keyword evidence="2" id="KW-0418">Kinase</keyword>
<dbReference type="InterPro" id="IPR049874">
    <property type="entry name" value="ROK_cs"/>
</dbReference>
<dbReference type="InterPro" id="IPR036390">
    <property type="entry name" value="WH_DNA-bd_sf"/>
</dbReference>